<comment type="caution">
    <text evidence="2">The sequence shown here is derived from an EMBL/GenBank/DDBJ whole genome shotgun (WGS) entry which is preliminary data.</text>
</comment>
<protein>
    <submittedName>
        <fullName evidence="2">Uncharacterized protein</fullName>
    </submittedName>
</protein>
<accession>A0A392UF02</accession>
<proteinExistence type="predicted"/>
<dbReference type="AlphaFoldDB" id="A0A392UF02"/>
<keyword evidence="3" id="KW-1185">Reference proteome</keyword>
<dbReference type="EMBL" id="LXQA010799432">
    <property type="protein sequence ID" value="MCI71598.1"/>
    <property type="molecule type" value="Genomic_DNA"/>
</dbReference>
<reference evidence="2 3" key="1">
    <citation type="journal article" date="2018" name="Front. Plant Sci.">
        <title>Red Clover (Trifolium pratense) and Zigzag Clover (T. medium) - A Picture of Genomic Similarities and Differences.</title>
        <authorList>
            <person name="Dluhosova J."/>
            <person name="Istvanek J."/>
            <person name="Nedelnik J."/>
            <person name="Repkova J."/>
        </authorList>
    </citation>
    <scope>NUCLEOTIDE SEQUENCE [LARGE SCALE GENOMIC DNA]</scope>
    <source>
        <strain evidence="3">cv. 10/8</strain>
        <tissue evidence="2">Leaf</tissue>
    </source>
</reference>
<name>A0A392UF02_9FABA</name>
<evidence type="ECO:0000313" key="3">
    <source>
        <dbReference type="Proteomes" id="UP000265520"/>
    </source>
</evidence>
<feature type="non-terminal residue" evidence="2">
    <location>
        <position position="22"/>
    </location>
</feature>
<dbReference type="Proteomes" id="UP000265520">
    <property type="component" value="Unassembled WGS sequence"/>
</dbReference>
<evidence type="ECO:0000256" key="1">
    <source>
        <dbReference type="SAM" id="MobiDB-lite"/>
    </source>
</evidence>
<sequence>MVKEERDEGEEDAIADDAQAGD</sequence>
<feature type="region of interest" description="Disordered" evidence="1">
    <location>
        <begin position="1"/>
        <end position="22"/>
    </location>
</feature>
<evidence type="ECO:0000313" key="2">
    <source>
        <dbReference type="EMBL" id="MCI71598.1"/>
    </source>
</evidence>
<organism evidence="2 3">
    <name type="scientific">Trifolium medium</name>
    <dbReference type="NCBI Taxonomy" id="97028"/>
    <lineage>
        <taxon>Eukaryota</taxon>
        <taxon>Viridiplantae</taxon>
        <taxon>Streptophyta</taxon>
        <taxon>Embryophyta</taxon>
        <taxon>Tracheophyta</taxon>
        <taxon>Spermatophyta</taxon>
        <taxon>Magnoliopsida</taxon>
        <taxon>eudicotyledons</taxon>
        <taxon>Gunneridae</taxon>
        <taxon>Pentapetalae</taxon>
        <taxon>rosids</taxon>
        <taxon>fabids</taxon>
        <taxon>Fabales</taxon>
        <taxon>Fabaceae</taxon>
        <taxon>Papilionoideae</taxon>
        <taxon>50 kb inversion clade</taxon>
        <taxon>NPAAA clade</taxon>
        <taxon>Hologalegina</taxon>
        <taxon>IRL clade</taxon>
        <taxon>Trifolieae</taxon>
        <taxon>Trifolium</taxon>
    </lineage>
</organism>